<keyword evidence="2" id="KW-1185">Reference proteome</keyword>
<evidence type="ECO:0000313" key="2">
    <source>
        <dbReference type="Proteomes" id="UP000482155"/>
    </source>
</evidence>
<proteinExistence type="predicted"/>
<dbReference type="RefSeq" id="WP_163960645.1">
    <property type="nucleotide sequence ID" value="NZ_JAAIVB010000011.1"/>
</dbReference>
<sequence>MFTMRFLDGSPVPQQYLDQVTALTQAAVRAEQRVDGDELEAYSLTMRRRLIAEAHMMDFDFGLGAEVIRAARGWQNTDSSLWFHRVHVVHADGGRQQLQFNVQFQYGDVTVAEAYTINAEVTTIHRAREVA</sequence>
<reference evidence="1 2" key="1">
    <citation type="submission" date="2020-02" db="EMBL/GenBank/DDBJ databases">
        <authorList>
            <person name="Kim M.K."/>
        </authorList>
    </citation>
    <scope>NUCLEOTIDE SEQUENCE [LARGE SCALE GENOMIC DNA]</scope>
    <source>
        <strain evidence="1 2">17J57-3</strain>
    </source>
</reference>
<organism evidence="1 2">
    <name type="scientific">Noviherbaspirillum galbum</name>
    <dbReference type="NCBI Taxonomy" id="2709383"/>
    <lineage>
        <taxon>Bacteria</taxon>
        <taxon>Pseudomonadati</taxon>
        <taxon>Pseudomonadota</taxon>
        <taxon>Betaproteobacteria</taxon>
        <taxon>Burkholderiales</taxon>
        <taxon>Oxalobacteraceae</taxon>
        <taxon>Noviherbaspirillum</taxon>
    </lineage>
</organism>
<gene>
    <name evidence="1" type="ORF">G3574_03545</name>
</gene>
<name>A0A6B3SH21_9BURK</name>
<protein>
    <submittedName>
        <fullName evidence="1">Uncharacterized protein</fullName>
    </submittedName>
</protein>
<dbReference type="AlphaFoldDB" id="A0A6B3SH21"/>
<dbReference type="Proteomes" id="UP000482155">
    <property type="component" value="Unassembled WGS sequence"/>
</dbReference>
<dbReference type="EMBL" id="JAAIVB010000011">
    <property type="protein sequence ID" value="NEX60144.1"/>
    <property type="molecule type" value="Genomic_DNA"/>
</dbReference>
<evidence type="ECO:0000313" key="1">
    <source>
        <dbReference type="EMBL" id="NEX60144.1"/>
    </source>
</evidence>
<comment type="caution">
    <text evidence="1">The sequence shown here is derived from an EMBL/GenBank/DDBJ whole genome shotgun (WGS) entry which is preliminary data.</text>
</comment>
<accession>A0A6B3SH21</accession>